<feature type="region of interest" description="Disordered" evidence="1">
    <location>
        <begin position="296"/>
        <end position="319"/>
    </location>
</feature>
<protein>
    <submittedName>
        <fullName evidence="2">Uncharacterized protein</fullName>
    </submittedName>
</protein>
<gene>
    <name evidence="2" type="ORF">CAUS1442_LOCUS8430</name>
</gene>
<feature type="region of interest" description="Disordered" evidence="1">
    <location>
        <begin position="46"/>
        <end position="71"/>
    </location>
</feature>
<dbReference type="EMBL" id="HBEF01013458">
    <property type="protein sequence ID" value="CAD8336302.1"/>
    <property type="molecule type" value="Transcribed_RNA"/>
</dbReference>
<sequence>MTINAGTVVIDDITHSSEDEVSASSHRSNIILSSKSLKRIIVSNRRTSYQPTRKSWPTTSHSAPSPSPSVISASALTGTCQQPIHPSHFFGSFRRRSSMLLSSPFGSDMSLNLIKEDHTTLDGMENRDCGDSSSDSGDSGDVDTSQQSIDGDEDKEETQTDSDQDSKSLTYVDDRNVDVHDGYGHSSHCRCHHHHPHHRHRHRQTNRHHGQQRHHKHHHHHEQHEQQEQQCRHHRSSSANNADSAPQPCIRSSSSRGSHETNRTSCECGDPSTGMYRWQAVSNVCSRDVPPTMCKGHTKKSTRDTLRPPKRCLSPIHRW</sequence>
<feature type="compositionally biased region" description="Polar residues" evidence="1">
    <location>
        <begin position="46"/>
        <end position="59"/>
    </location>
</feature>
<organism evidence="2">
    <name type="scientific">Craspedostauros australis</name>
    <dbReference type="NCBI Taxonomy" id="1486917"/>
    <lineage>
        <taxon>Eukaryota</taxon>
        <taxon>Sar</taxon>
        <taxon>Stramenopiles</taxon>
        <taxon>Ochrophyta</taxon>
        <taxon>Bacillariophyta</taxon>
        <taxon>Bacillariophyceae</taxon>
        <taxon>Bacillariophycidae</taxon>
        <taxon>Naviculales</taxon>
        <taxon>Naviculaceae</taxon>
        <taxon>Craspedostauros</taxon>
    </lineage>
</organism>
<feature type="compositionally biased region" description="Low complexity" evidence="1">
    <location>
        <begin position="60"/>
        <end position="71"/>
    </location>
</feature>
<name>A0A7R9WUZ7_9STRA</name>
<feature type="compositionally biased region" description="Low complexity" evidence="1">
    <location>
        <begin position="131"/>
        <end position="145"/>
    </location>
</feature>
<evidence type="ECO:0000313" key="2">
    <source>
        <dbReference type="EMBL" id="CAD8336302.1"/>
    </source>
</evidence>
<evidence type="ECO:0000256" key="1">
    <source>
        <dbReference type="SAM" id="MobiDB-lite"/>
    </source>
</evidence>
<proteinExistence type="predicted"/>
<feature type="compositionally biased region" description="Polar residues" evidence="1">
    <location>
        <begin position="237"/>
        <end position="256"/>
    </location>
</feature>
<feature type="compositionally biased region" description="Basic residues" evidence="1">
    <location>
        <begin position="187"/>
        <end position="221"/>
    </location>
</feature>
<feature type="compositionally biased region" description="Basic and acidic residues" evidence="1">
    <location>
        <begin position="222"/>
        <end position="231"/>
    </location>
</feature>
<feature type="compositionally biased region" description="Acidic residues" evidence="1">
    <location>
        <begin position="150"/>
        <end position="163"/>
    </location>
</feature>
<feature type="region of interest" description="Disordered" evidence="1">
    <location>
        <begin position="121"/>
        <end position="268"/>
    </location>
</feature>
<feature type="compositionally biased region" description="Basic and acidic residues" evidence="1">
    <location>
        <begin position="172"/>
        <end position="183"/>
    </location>
</feature>
<feature type="compositionally biased region" description="Basic and acidic residues" evidence="1">
    <location>
        <begin position="121"/>
        <end position="130"/>
    </location>
</feature>
<dbReference type="AlphaFoldDB" id="A0A7R9WUZ7"/>
<accession>A0A7R9WUZ7</accession>
<reference evidence="2" key="1">
    <citation type="submission" date="2021-01" db="EMBL/GenBank/DDBJ databases">
        <authorList>
            <person name="Corre E."/>
            <person name="Pelletier E."/>
            <person name="Niang G."/>
            <person name="Scheremetjew M."/>
            <person name="Finn R."/>
            <person name="Kale V."/>
            <person name="Holt S."/>
            <person name="Cochrane G."/>
            <person name="Meng A."/>
            <person name="Brown T."/>
            <person name="Cohen L."/>
        </authorList>
    </citation>
    <scope>NUCLEOTIDE SEQUENCE</scope>
    <source>
        <strain evidence="2">CCMP3328</strain>
    </source>
</reference>